<accession>A0A834YN58</accession>
<dbReference type="OrthoDB" id="769005at2759"/>
<feature type="transmembrane region" description="Helical" evidence="1">
    <location>
        <begin position="123"/>
        <end position="147"/>
    </location>
</feature>
<proteinExistence type="predicted"/>
<keyword evidence="1" id="KW-0812">Transmembrane</keyword>
<dbReference type="PANTHER" id="PTHR35107:SF2">
    <property type="entry name" value="EXPRESSED PROTEIN"/>
    <property type="match status" value="1"/>
</dbReference>
<feature type="chain" id="PRO_5033028585" evidence="2">
    <location>
        <begin position="26"/>
        <end position="351"/>
    </location>
</feature>
<feature type="signal peptide" evidence="2">
    <location>
        <begin position="1"/>
        <end position="25"/>
    </location>
</feature>
<organism evidence="3 4">
    <name type="scientific">Tetracentron sinense</name>
    <name type="common">Spur-leaf</name>
    <dbReference type="NCBI Taxonomy" id="13715"/>
    <lineage>
        <taxon>Eukaryota</taxon>
        <taxon>Viridiplantae</taxon>
        <taxon>Streptophyta</taxon>
        <taxon>Embryophyta</taxon>
        <taxon>Tracheophyta</taxon>
        <taxon>Spermatophyta</taxon>
        <taxon>Magnoliopsida</taxon>
        <taxon>Trochodendrales</taxon>
        <taxon>Trochodendraceae</taxon>
        <taxon>Tetracentron</taxon>
    </lineage>
</organism>
<dbReference type="AlphaFoldDB" id="A0A834YN58"/>
<comment type="caution">
    <text evidence="3">The sequence shown here is derived from an EMBL/GenBank/DDBJ whole genome shotgun (WGS) entry which is preliminary data.</text>
</comment>
<dbReference type="Proteomes" id="UP000655225">
    <property type="component" value="Unassembled WGS sequence"/>
</dbReference>
<keyword evidence="4" id="KW-1185">Reference proteome</keyword>
<evidence type="ECO:0000313" key="3">
    <source>
        <dbReference type="EMBL" id="KAF8389588.1"/>
    </source>
</evidence>
<gene>
    <name evidence="3" type="ORF">HHK36_024105</name>
</gene>
<name>A0A834YN58_TETSI</name>
<evidence type="ECO:0000313" key="4">
    <source>
        <dbReference type="Proteomes" id="UP000655225"/>
    </source>
</evidence>
<dbReference type="EMBL" id="JABCRI010000018">
    <property type="protein sequence ID" value="KAF8389588.1"/>
    <property type="molecule type" value="Genomic_DNA"/>
</dbReference>
<dbReference type="PANTHER" id="PTHR35107">
    <property type="entry name" value="EXPRESSED PROTEIN"/>
    <property type="match status" value="1"/>
</dbReference>
<keyword evidence="2" id="KW-0732">Signal</keyword>
<evidence type="ECO:0000256" key="2">
    <source>
        <dbReference type="SAM" id="SignalP"/>
    </source>
</evidence>
<reference evidence="3 4" key="1">
    <citation type="submission" date="2020-04" db="EMBL/GenBank/DDBJ databases">
        <title>Plant Genome Project.</title>
        <authorList>
            <person name="Zhang R.-G."/>
        </authorList>
    </citation>
    <scope>NUCLEOTIDE SEQUENCE [LARGE SCALE GENOMIC DNA]</scope>
    <source>
        <strain evidence="3">YNK0</strain>
        <tissue evidence="3">Leaf</tissue>
    </source>
</reference>
<protein>
    <submittedName>
        <fullName evidence="3">Uncharacterized protein</fullName>
    </submittedName>
</protein>
<evidence type="ECO:0000256" key="1">
    <source>
        <dbReference type="SAM" id="Phobius"/>
    </source>
</evidence>
<sequence>MASIHRILLLPLSIWLVLLAIGADARPGVHFHPCKTLFISYSISSFRIPLDLPQNPNLPHRNPSDFVAVFMENKEFEPKPFFPSAQIAVDRPDFPFRHSDQIPHHAPFGSFGFSSLRERTKDILSVVVALLFGVGCGALTSATMYLAWSLITNRYEICDREDEDDEEFDHDDDIKRSKMGYVKIPAAPAASPVPAPAKEVAFSHSLTRCFVKNSMGEEIGRATFGCEGRASVMAEALTVRLGVQLATRRAGVHFHLCKTLFISYYNSFSIPLDLPQNPNYAELNPFDFLSVVMENKEFESSLTRPICLWQITMRFSNHVPFGSFGFSSFREVPKTFLASWGLCSLVSAVAL</sequence>
<keyword evidence="1" id="KW-1133">Transmembrane helix</keyword>
<keyword evidence="1" id="KW-0472">Membrane</keyword>